<name>A0ABT3SP29_9MYCO</name>
<proteinExistence type="inferred from homology"/>
<comment type="similarity">
    <text evidence="1">Belongs to the nitroreductase family.</text>
</comment>
<protein>
    <submittedName>
        <fullName evidence="4">Nitroreductase family protein</fullName>
    </submittedName>
</protein>
<dbReference type="SUPFAM" id="SSF55469">
    <property type="entry name" value="FMN-dependent nitroreductase-like"/>
    <property type="match status" value="1"/>
</dbReference>
<dbReference type="RefSeq" id="WP_266001195.1">
    <property type="nucleotide sequence ID" value="NZ_JAPJDN010000066.1"/>
</dbReference>
<dbReference type="Gene3D" id="3.40.109.10">
    <property type="entry name" value="NADH Oxidase"/>
    <property type="match status" value="1"/>
</dbReference>
<keyword evidence="2" id="KW-0560">Oxidoreductase</keyword>
<evidence type="ECO:0000313" key="4">
    <source>
        <dbReference type="EMBL" id="MCX2941276.1"/>
    </source>
</evidence>
<sequence length="218" mass="24135">MTSMSTKKLNLTVDEVLSTTRAVRRRLDVTRPVPRAVLEECLELALQAPNGANRNEWRWIIVDDPHLIGKLATEYRVAMGIYDDSQTGKPALTDDVPSGGAIVASAYALAEKLHRMPAILIPLMPGRPEGKSLPEQCPMWGSILPAVWSFLLALRERGLGSAWTTVASRREKQIAELLGVPADDYTQVGLFPIAYTIGTEFQKVYRKPVAEVLSYNTF</sequence>
<evidence type="ECO:0000256" key="1">
    <source>
        <dbReference type="ARBA" id="ARBA00007118"/>
    </source>
</evidence>
<dbReference type="Pfam" id="PF00881">
    <property type="entry name" value="Nitroreductase"/>
    <property type="match status" value="1"/>
</dbReference>
<keyword evidence="5" id="KW-1185">Reference proteome</keyword>
<dbReference type="PANTHER" id="PTHR43673:SF10">
    <property type="entry name" value="NADH DEHYDROGENASE_NAD(P)H NITROREDUCTASE XCC3605-RELATED"/>
    <property type="match status" value="1"/>
</dbReference>
<organism evidence="4 5">
    <name type="scientific">Mycobacterium pinniadriaticum</name>
    <dbReference type="NCBI Taxonomy" id="2994102"/>
    <lineage>
        <taxon>Bacteria</taxon>
        <taxon>Bacillati</taxon>
        <taxon>Actinomycetota</taxon>
        <taxon>Actinomycetes</taxon>
        <taxon>Mycobacteriales</taxon>
        <taxon>Mycobacteriaceae</taxon>
        <taxon>Mycobacterium</taxon>
    </lineage>
</organism>
<evidence type="ECO:0000313" key="5">
    <source>
        <dbReference type="Proteomes" id="UP001300745"/>
    </source>
</evidence>
<evidence type="ECO:0000259" key="3">
    <source>
        <dbReference type="Pfam" id="PF00881"/>
    </source>
</evidence>
<dbReference type="Proteomes" id="UP001300745">
    <property type="component" value="Unassembled WGS sequence"/>
</dbReference>
<accession>A0ABT3SP29</accession>
<dbReference type="InterPro" id="IPR000415">
    <property type="entry name" value="Nitroreductase-like"/>
</dbReference>
<evidence type="ECO:0000256" key="2">
    <source>
        <dbReference type="ARBA" id="ARBA00023002"/>
    </source>
</evidence>
<feature type="domain" description="Nitroreductase" evidence="3">
    <location>
        <begin position="21"/>
        <end position="195"/>
    </location>
</feature>
<dbReference type="EMBL" id="JAPJDO010000066">
    <property type="protein sequence ID" value="MCX2941276.1"/>
    <property type="molecule type" value="Genomic_DNA"/>
</dbReference>
<reference evidence="4 5" key="1">
    <citation type="submission" date="2022-11" db="EMBL/GenBank/DDBJ databases">
        <title>Mycobacterium sp. nov.</title>
        <authorList>
            <person name="Papic B."/>
            <person name="Spicic S."/>
            <person name="Duvnjak S."/>
        </authorList>
    </citation>
    <scope>NUCLEOTIDE SEQUENCE [LARGE SCALE GENOMIC DNA]</scope>
    <source>
        <strain evidence="4 5">CVI_P4</strain>
    </source>
</reference>
<gene>
    <name evidence="4" type="ORF">ORI27_31805</name>
</gene>
<dbReference type="CDD" id="cd02062">
    <property type="entry name" value="Nitro_FMN_reductase"/>
    <property type="match status" value="1"/>
</dbReference>
<dbReference type="InterPro" id="IPR029479">
    <property type="entry name" value="Nitroreductase"/>
</dbReference>
<dbReference type="PANTHER" id="PTHR43673">
    <property type="entry name" value="NAD(P)H NITROREDUCTASE YDGI-RELATED"/>
    <property type="match status" value="1"/>
</dbReference>
<comment type="caution">
    <text evidence="4">The sequence shown here is derived from an EMBL/GenBank/DDBJ whole genome shotgun (WGS) entry which is preliminary data.</text>
</comment>